<dbReference type="AlphaFoldDB" id="A0A0S2M626"/>
<organism evidence="2 3">
    <name type="scientific">Cryptococcus deneoformans (strain JEC21 / ATCC MYA-565)</name>
    <name type="common">Cryptococcus neoformans var. neoformans serotype D</name>
    <dbReference type="NCBI Taxonomy" id="214684"/>
    <lineage>
        <taxon>Eukaryota</taxon>
        <taxon>Fungi</taxon>
        <taxon>Dikarya</taxon>
        <taxon>Basidiomycota</taxon>
        <taxon>Agaricomycotina</taxon>
        <taxon>Tremellomycetes</taxon>
        <taxon>Tremellales</taxon>
        <taxon>Cryptococcaceae</taxon>
        <taxon>Cryptococcus</taxon>
        <taxon>Cryptococcus neoformans species complex</taxon>
    </lineage>
</organism>
<evidence type="ECO:0000313" key="2">
    <source>
        <dbReference type="EMBL" id="ALO69688.1"/>
    </source>
</evidence>
<dbReference type="OrthoDB" id="2575189at2759"/>
<dbReference type="GeneID" id="36393121"/>
<feature type="compositionally biased region" description="Basic and acidic residues" evidence="1">
    <location>
        <begin position="276"/>
        <end position="310"/>
    </location>
</feature>
<dbReference type="InParanoid" id="A0A0S2M626"/>
<feature type="compositionally biased region" description="Low complexity" evidence="1">
    <location>
        <begin position="27"/>
        <end position="38"/>
    </location>
</feature>
<feature type="compositionally biased region" description="Basic and acidic residues" evidence="1">
    <location>
        <begin position="828"/>
        <end position="849"/>
    </location>
</feature>
<feature type="compositionally biased region" description="Polar residues" evidence="1">
    <location>
        <begin position="546"/>
        <end position="573"/>
    </location>
</feature>
<dbReference type="RefSeq" id="XP_024514661.1">
    <property type="nucleotide sequence ID" value="XM_024658828.1"/>
</dbReference>
<evidence type="ECO:0000313" key="3">
    <source>
        <dbReference type="Proteomes" id="UP000002149"/>
    </source>
</evidence>
<dbReference type="Proteomes" id="UP000002149">
    <property type="component" value="Chromosome 12"/>
</dbReference>
<feature type="region of interest" description="Disordered" evidence="1">
    <location>
        <begin position="733"/>
        <end position="915"/>
    </location>
</feature>
<feature type="region of interest" description="Disordered" evidence="1">
    <location>
        <begin position="1"/>
        <end position="452"/>
    </location>
</feature>
<feature type="compositionally biased region" description="Basic residues" evidence="1">
    <location>
        <begin position="745"/>
        <end position="755"/>
    </location>
</feature>
<feature type="compositionally biased region" description="Polar residues" evidence="1">
    <location>
        <begin position="968"/>
        <end position="980"/>
    </location>
</feature>
<feature type="compositionally biased region" description="Low complexity" evidence="1">
    <location>
        <begin position="418"/>
        <end position="435"/>
    </location>
</feature>
<name>A0A0S2M626_CRYD1</name>
<feature type="compositionally biased region" description="Polar residues" evidence="1">
    <location>
        <begin position="670"/>
        <end position="697"/>
    </location>
</feature>
<feature type="compositionally biased region" description="Polar residues" evidence="1">
    <location>
        <begin position="649"/>
        <end position="662"/>
    </location>
</feature>
<sequence>MPRPKPQIGPGKWIDTRRPDQNSATKPPSQRPLRPLSSHGLPTPPTTGLRKRGELSNPGVDGSAEGKRTPMSHKQSSLSRFIKGKGRTEKLRTNEDRSPSGGSGSPLPLGGNRSALRRKSKLEIFDDNYQADDTWSNDAPQSRERASTRRTVEERDENLLTSRIGRFSSKVIAQSRSEGRTRSRSRSPTKPPQQALRSPSRKHTPSPSKSPPLFPPHTPVALVSRDDLLQSESMYSPTPVPETDMKRHRRMAGQDESTKRIVESPWKNDFPDQYSDDNKRKREISPTESEKIRRRAKEVFEEYKLEEYKRDKNRLRGTSSDENALPKPPPKKQKIYSTPSVRAKVFRRDPVGKAGPPIPTILPRDVGRSYSPLPRTSVLKSSSPDMTPEMVNRRTSPGPSPGKRLKNNSSPLIPPSSPAAAAVPSSPSQQMGQPQVTATVNNQPSSDPLMLRHPDPCMSHEETLLIVPTKAKAPDRSISPPLNGSQVWFNPGADEARPMPPTSEIERGKVMHDERNAGNVEHVGPGKIVDPELEDTQGFTFRIPSPSKTATMSLGSTPVRRSQRIASQRTASPSPRIPGRASATPIKSPRRSSLMKTPPSGRPSQKGVNRSGKRSPRLPFGSQYEADDDIPSSHPDLANTLLPGMFSVGSDQTIPASQSSKVKSPLQPLRHSQASAKNTSPLPSQTSLNSSQMSPSRSRNHPASFRIFDETGSSGLEETVYFRAFNIPSPPKHCLTDMLPPSPSFRRHPSQHHGTQRTGSLASPVAPGQSSVEEAMRPGPSPIQKLSSSAPKGQGKRKLRGDIPSNKSGEVLVSGSDSFRASQLKFSPSKEERDAKEGTEERDNKRMRVGDPGGWDVTDKEDEENESEPVKMTPWTRAAAAKATASSTPNTSTPTARKGNCKATTKKTKTSGKKTFAPAQEKAAYLESFGFFKTKKQKVKGFEFKTSFDEELDVEPEQSDDEEVRGSQVITAAKSVTGSDKTLARIPSPPPHPSLRPAGLRELRRRKAEEASQAVQSIECLPVATQSSSQTTATLPLSLPPSSFPDTQNKAAADEDEKDEEHPLFEEYIRLRGRPSSSQIMASQRTGEGFSSQSTSMSLRTPASTRAYMTELRKGRAGLPMSDEE</sequence>
<feature type="compositionally biased region" description="Polar residues" evidence="1">
    <location>
        <begin position="436"/>
        <end position="446"/>
    </location>
</feature>
<feature type="region of interest" description="Disordered" evidence="1">
    <location>
        <begin position="953"/>
        <end position="1125"/>
    </location>
</feature>
<feature type="compositionally biased region" description="Basic and acidic residues" evidence="1">
    <location>
        <begin position="141"/>
        <end position="153"/>
    </location>
</feature>
<feature type="region of interest" description="Disordered" evidence="1">
    <location>
        <begin position="473"/>
        <end position="500"/>
    </location>
</feature>
<feature type="compositionally biased region" description="Low complexity" evidence="1">
    <location>
        <begin position="873"/>
        <end position="896"/>
    </location>
</feature>
<gene>
    <name evidence="2" type="ordered locus">CNL04885</name>
</gene>
<feature type="compositionally biased region" description="Basic and acidic residues" evidence="1">
    <location>
        <begin position="1060"/>
        <end position="1070"/>
    </location>
</feature>
<accession>A0A0S2M626</accession>
<dbReference type="PaxDb" id="214684-A0A0S2M626"/>
<evidence type="ECO:0000256" key="1">
    <source>
        <dbReference type="SAM" id="MobiDB-lite"/>
    </source>
</evidence>
<feature type="compositionally biased region" description="Acidic residues" evidence="1">
    <location>
        <begin position="953"/>
        <end position="963"/>
    </location>
</feature>
<feature type="compositionally biased region" description="Low complexity" evidence="1">
    <location>
        <begin position="1024"/>
        <end position="1037"/>
    </location>
</feature>
<feature type="compositionally biased region" description="Polar residues" evidence="1">
    <location>
        <begin position="1075"/>
        <end position="1104"/>
    </location>
</feature>
<feature type="compositionally biased region" description="Polar residues" evidence="1">
    <location>
        <begin position="815"/>
        <end position="826"/>
    </location>
</feature>
<feature type="region of interest" description="Disordered" evidence="1">
    <location>
        <begin position="517"/>
        <end position="703"/>
    </location>
</feature>
<keyword evidence="3" id="KW-1185">Reference proteome</keyword>
<proteinExistence type="predicted"/>
<protein>
    <submittedName>
        <fullName evidence="2">Uncharacterized protein</fullName>
    </submittedName>
</protein>
<dbReference type="KEGG" id="cne:CNL04885"/>
<feature type="compositionally biased region" description="Polar residues" evidence="1">
    <location>
        <begin position="131"/>
        <end position="140"/>
    </location>
</feature>
<dbReference type="EMBL" id="AE017352">
    <property type="protein sequence ID" value="ALO69688.1"/>
    <property type="molecule type" value="Genomic_DNA"/>
</dbReference>
<feature type="compositionally biased region" description="Basic and acidic residues" evidence="1">
    <location>
        <begin position="252"/>
        <end position="262"/>
    </location>
</feature>
<feature type="compositionally biased region" description="Pro residues" evidence="1">
    <location>
        <begin position="208"/>
        <end position="218"/>
    </location>
</feature>
<feature type="compositionally biased region" description="Basic and acidic residues" evidence="1">
    <location>
        <begin position="86"/>
        <end position="98"/>
    </location>
</feature>
<dbReference type="VEuPathDB" id="FungiDB:CNL04885"/>
<reference evidence="2 3" key="1">
    <citation type="journal article" date="2005" name="Science">
        <title>The genome of the basidiomycetous yeast and human pathogen Cryptococcus neoformans.</title>
        <authorList>
            <person name="Loftus B.J."/>
            <person name="Fung E."/>
            <person name="Roncaglia P."/>
            <person name="Rowley D."/>
            <person name="Amedeo P."/>
            <person name="Bruno D."/>
            <person name="Vamathevan J."/>
            <person name="Miranda M."/>
            <person name="Anderson I.J."/>
            <person name="Fraser J.A."/>
            <person name="Allen J.E."/>
            <person name="Bosdet I.E."/>
            <person name="Brent M.R."/>
            <person name="Chiu R."/>
            <person name="Doering T.L."/>
            <person name="Donlin M.J."/>
            <person name="D'Souza C.A."/>
            <person name="Fox D.S."/>
            <person name="Grinberg V."/>
            <person name="Fu J."/>
            <person name="Fukushima M."/>
            <person name="Haas B.J."/>
            <person name="Huang J.C."/>
            <person name="Janbon G."/>
            <person name="Jones S.J."/>
            <person name="Koo H.L."/>
            <person name="Krzywinski M.I."/>
            <person name="Kwon-Chung J.K."/>
            <person name="Lengeler K.B."/>
            <person name="Maiti R."/>
            <person name="Marra M.A."/>
            <person name="Marra R.E."/>
            <person name="Mathewson C.A."/>
            <person name="Mitchell T.G."/>
            <person name="Pertea M."/>
            <person name="Riggs F.R."/>
            <person name="Salzberg S.L."/>
            <person name="Schein J.E."/>
            <person name="Shvartsbeyn A."/>
            <person name="Shin H."/>
            <person name="Shumway M."/>
            <person name="Specht C.A."/>
            <person name="Suh B.B."/>
            <person name="Tenney A."/>
            <person name="Utterback T.R."/>
            <person name="Wickes B.L."/>
            <person name="Wortman J.R."/>
            <person name="Wye N.H."/>
            <person name="Kronstad J.W."/>
            <person name="Lodge J.K."/>
            <person name="Heitman J."/>
            <person name="Davis R.W."/>
            <person name="Fraser C.M."/>
            <person name="Hyman R.W."/>
        </authorList>
    </citation>
    <scope>NUCLEOTIDE SEQUENCE [LARGE SCALE GENOMIC DNA]</scope>
    <source>
        <strain evidence="3">JEC21 / ATCC MYA-565</strain>
    </source>
</reference>
<feature type="compositionally biased region" description="Basic and acidic residues" evidence="1">
    <location>
        <begin position="999"/>
        <end position="1010"/>
    </location>
</feature>